<accession>A0A094PNV2</accession>
<proteinExistence type="inferred from homology"/>
<dbReference type="Pfam" id="PF00528">
    <property type="entry name" value="BPD_transp_1"/>
    <property type="match status" value="1"/>
</dbReference>
<keyword evidence="4" id="KW-1003">Cell membrane</keyword>
<evidence type="ECO:0000256" key="4">
    <source>
        <dbReference type="ARBA" id="ARBA00022475"/>
    </source>
</evidence>
<dbReference type="Gene3D" id="1.10.3720.10">
    <property type="entry name" value="MetI-like"/>
    <property type="match status" value="1"/>
</dbReference>
<evidence type="ECO:0000259" key="10">
    <source>
        <dbReference type="PROSITE" id="PS50928"/>
    </source>
</evidence>
<dbReference type="InterPro" id="IPR035906">
    <property type="entry name" value="MetI-like_sf"/>
</dbReference>
<comment type="caution">
    <text evidence="11">The sequence shown here is derived from an EMBL/GenBank/DDBJ whole genome shotgun (WGS) entry which is preliminary data.</text>
</comment>
<keyword evidence="3" id="KW-0813">Transport</keyword>
<dbReference type="InterPro" id="IPR011864">
    <property type="entry name" value="Phosphate_PstC"/>
</dbReference>
<keyword evidence="5" id="KW-0592">Phosphate transport</keyword>
<dbReference type="PANTHER" id="PTHR30425:SF1">
    <property type="entry name" value="PHOSPHATE TRANSPORT SYSTEM PERMEASE PROTEIN PSTC"/>
    <property type="match status" value="1"/>
</dbReference>
<dbReference type="SUPFAM" id="SSF161098">
    <property type="entry name" value="MetI-like"/>
    <property type="match status" value="1"/>
</dbReference>
<dbReference type="GO" id="GO:0005315">
    <property type="term" value="F:phosphate transmembrane transporter activity"/>
    <property type="evidence" value="ECO:0007669"/>
    <property type="project" value="InterPro"/>
</dbReference>
<evidence type="ECO:0000256" key="8">
    <source>
        <dbReference type="ARBA" id="ARBA00023136"/>
    </source>
</evidence>
<feature type="domain" description="ABC transmembrane type-1" evidence="10">
    <location>
        <begin position="86"/>
        <end position="312"/>
    </location>
</feature>
<evidence type="ECO:0000256" key="6">
    <source>
        <dbReference type="ARBA" id="ARBA00022692"/>
    </source>
</evidence>
<feature type="transmembrane region" description="Helical" evidence="9">
    <location>
        <begin position="78"/>
        <end position="111"/>
    </location>
</feature>
<evidence type="ECO:0000256" key="7">
    <source>
        <dbReference type="ARBA" id="ARBA00022989"/>
    </source>
</evidence>
<dbReference type="PROSITE" id="PS50928">
    <property type="entry name" value="ABC_TM1"/>
    <property type="match status" value="1"/>
</dbReference>
<organism evidence="11">
    <name type="scientific">freshwater metagenome</name>
    <dbReference type="NCBI Taxonomy" id="449393"/>
    <lineage>
        <taxon>unclassified sequences</taxon>
        <taxon>metagenomes</taxon>
        <taxon>ecological metagenomes</taxon>
    </lineage>
</organism>
<reference evidence="11" key="1">
    <citation type="submission" date="2014-06" db="EMBL/GenBank/DDBJ databases">
        <title>Key roles for freshwater Actinobacteria revealed by deep metagenomic sequencing.</title>
        <authorList>
            <person name="Ghai R."/>
            <person name="Mizuno C.M."/>
            <person name="Picazo A."/>
            <person name="Camacho A."/>
            <person name="Rodriguez-Valera F."/>
        </authorList>
    </citation>
    <scope>NUCLEOTIDE SEQUENCE</scope>
</reference>
<feature type="transmembrane region" description="Helical" evidence="9">
    <location>
        <begin position="293"/>
        <end position="316"/>
    </location>
</feature>
<dbReference type="GO" id="GO:0005886">
    <property type="term" value="C:plasma membrane"/>
    <property type="evidence" value="ECO:0007669"/>
    <property type="project" value="UniProtKB-SubCell"/>
</dbReference>
<dbReference type="EMBL" id="JNSL01000188">
    <property type="protein sequence ID" value="KGA13395.1"/>
    <property type="molecule type" value="Genomic_DNA"/>
</dbReference>
<protein>
    <recommendedName>
        <fullName evidence="10">ABC transmembrane type-1 domain-containing protein</fullName>
    </recommendedName>
</protein>
<dbReference type="PANTHER" id="PTHR30425">
    <property type="entry name" value="PHOSPHATE TRANSPORT SYSTEM PERMEASE PROTEIN PST"/>
    <property type="match status" value="1"/>
</dbReference>
<feature type="transmembrane region" description="Helical" evidence="9">
    <location>
        <begin position="27"/>
        <end position="48"/>
    </location>
</feature>
<evidence type="ECO:0000256" key="2">
    <source>
        <dbReference type="ARBA" id="ARBA00007069"/>
    </source>
</evidence>
<dbReference type="InterPro" id="IPR000515">
    <property type="entry name" value="MetI-like"/>
</dbReference>
<comment type="similarity">
    <text evidence="2">Belongs to the binding-protein-dependent transport system permease family. CysTW subfamily.</text>
</comment>
<dbReference type="NCBIfam" id="TIGR02138">
    <property type="entry name" value="phosphate_pstC"/>
    <property type="match status" value="1"/>
</dbReference>
<evidence type="ECO:0000256" key="3">
    <source>
        <dbReference type="ARBA" id="ARBA00022448"/>
    </source>
</evidence>
<feature type="transmembrane region" description="Helical" evidence="9">
    <location>
        <begin position="179"/>
        <end position="197"/>
    </location>
</feature>
<dbReference type="InterPro" id="IPR051124">
    <property type="entry name" value="Phosphate_Transport_Permease"/>
</dbReference>
<name>A0A094PNV2_9ZZZZ</name>
<sequence length="323" mass="34824">MIQDDLVPQHRKLVSSYTLVDRIFRRVVVSGGLFSLVVLGLIGAFLLYRGFEIFSDFGFSFITGEVWNIGDPMDTSTAVLGIGAMLMGSVITSVIAIVIAVPCAIAVALFIEYYSPRKLRLILTAVLDLVAAIPSVIFGIWGYAVLLPIIEDWSVPLERWLDFIPIFSVPSGIFGRSPFLAGVLLALMVIPIVTSVAREVYSQAPRDLIDASYALGGTRWGAIRNVVIPFGRSGLVGGAMLGLGRALGETVAVYLTLNLVFDINFRILGSAGGNVASLIATKFGEATEYELKALMAAGLVLFLVTLMVNFMASIVVNRSRKII</sequence>
<dbReference type="AlphaFoldDB" id="A0A094PNV2"/>
<evidence type="ECO:0000313" key="11">
    <source>
        <dbReference type="EMBL" id="KGA13395.1"/>
    </source>
</evidence>
<evidence type="ECO:0000256" key="1">
    <source>
        <dbReference type="ARBA" id="ARBA00004651"/>
    </source>
</evidence>
<evidence type="ECO:0000256" key="5">
    <source>
        <dbReference type="ARBA" id="ARBA00022592"/>
    </source>
</evidence>
<feature type="transmembrane region" description="Helical" evidence="9">
    <location>
        <begin position="123"/>
        <end position="150"/>
    </location>
</feature>
<keyword evidence="7 9" id="KW-1133">Transmembrane helix</keyword>
<keyword evidence="6 9" id="KW-0812">Transmembrane</keyword>
<keyword evidence="8 9" id="KW-0472">Membrane</keyword>
<evidence type="ECO:0000256" key="9">
    <source>
        <dbReference type="SAM" id="Phobius"/>
    </source>
</evidence>
<dbReference type="CDD" id="cd06261">
    <property type="entry name" value="TM_PBP2"/>
    <property type="match status" value="1"/>
</dbReference>
<dbReference type="GO" id="GO:0006817">
    <property type="term" value="P:phosphate ion transport"/>
    <property type="evidence" value="ECO:0007669"/>
    <property type="project" value="UniProtKB-KW"/>
</dbReference>
<comment type="subcellular location">
    <subcellularLocation>
        <location evidence="1">Cell membrane</location>
        <topology evidence="1">Multi-pass membrane protein</topology>
    </subcellularLocation>
</comment>
<gene>
    <name evidence="11" type="ORF">GM51_19820</name>
</gene>